<dbReference type="InterPro" id="IPR006674">
    <property type="entry name" value="HD_domain"/>
</dbReference>
<evidence type="ECO:0000259" key="1">
    <source>
        <dbReference type="PROSITE" id="PS51831"/>
    </source>
</evidence>
<dbReference type="PROSITE" id="PS51831">
    <property type="entry name" value="HD"/>
    <property type="match status" value="1"/>
</dbReference>
<reference evidence="2" key="1">
    <citation type="journal article" date="2014" name="Front. Microbiol.">
        <title>High frequency of phylogenetically diverse reductive dehalogenase-homologous genes in deep subseafloor sedimentary metagenomes.</title>
        <authorList>
            <person name="Kawai M."/>
            <person name="Futagami T."/>
            <person name="Toyoda A."/>
            <person name="Takaki Y."/>
            <person name="Nishi S."/>
            <person name="Hori S."/>
            <person name="Arai W."/>
            <person name="Tsubouchi T."/>
            <person name="Morono Y."/>
            <person name="Uchiyama I."/>
            <person name="Ito T."/>
            <person name="Fujiyama A."/>
            <person name="Inagaki F."/>
            <person name="Takami H."/>
        </authorList>
    </citation>
    <scope>NUCLEOTIDE SEQUENCE</scope>
    <source>
        <strain evidence="2">Expedition CK06-06</strain>
    </source>
</reference>
<accession>X1JUL3</accession>
<organism evidence="2">
    <name type="scientific">marine sediment metagenome</name>
    <dbReference type="NCBI Taxonomy" id="412755"/>
    <lineage>
        <taxon>unclassified sequences</taxon>
        <taxon>metagenomes</taxon>
        <taxon>ecological metagenomes</taxon>
    </lineage>
</organism>
<proteinExistence type="predicted"/>
<evidence type="ECO:0000313" key="2">
    <source>
        <dbReference type="EMBL" id="GAH73468.1"/>
    </source>
</evidence>
<comment type="caution">
    <text evidence="2">The sequence shown here is derived from an EMBL/GenBank/DDBJ whole genome shotgun (WGS) entry which is preliminary data.</text>
</comment>
<dbReference type="SMART" id="SM00471">
    <property type="entry name" value="HDc"/>
    <property type="match status" value="1"/>
</dbReference>
<dbReference type="NCBIfam" id="TIGR00277">
    <property type="entry name" value="HDIG"/>
    <property type="match status" value="1"/>
</dbReference>
<name>X1JUL3_9ZZZZ</name>
<feature type="domain" description="HD" evidence="1">
    <location>
        <begin position="65"/>
        <end position="158"/>
    </location>
</feature>
<dbReference type="PANTHER" id="PTHR35795">
    <property type="entry name" value="SLR1885 PROTEIN"/>
    <property type="match status" value="1"/>
</dbReference>
<dbReference type="PANTHER" id="PTHR35795:SF1">
    <property type="entry name" value="BIS(5'-NUCLEOSYL)-TETRAPHOSPHATASE, SYMMETRICAL"/>
    <property type="match status" value="1"/>
</dbReference>
<dbReference type="InterPro" id="IPR006675">
    <property type="entry name" value="HDIG_dom"/>
</dbReference>
<dbReference type="Pfam" id="PF01966">
    <property type="entry name" value="HD"/>
    <property type="match status" value="1"/>
</dbReference>
<dbReference type="InterPro" id="IPR003607">
    <property type="entry name" value="HD/PDEase_dom"/>
</dbReference>
<dbReference type="CDD" id="cd00077">
    <property type="entry name" value="HDc"/>
    <property type="match status" value="1"/>
</dbReference>
<sequence length="249" mass="26762">KLILDGRIHPARIEEIVGKAQAEVEARIRQEGEQAAYQAGVPGLHPELIKLVGQLKFRTSYGQNVLVHSLEVSHLAGALAAEIGVDAGTAQKAGLLHDIGKAVDFETEGSHATIGANLVKQWDKSQEIVQAVAEHHGEASTTSVLGFIISAADAISGSRPGARRESLQQYLKRIRELEDIVSSFPGVGKTFAIQAGREVRILVKPEAVDDLGAVRLARDISKKIEESLTYPGQIKIVVARETVAVDYAK</sequence>
<dbReference type="SUPFAM" id="SSF109604">
    <property type="entry name" value="HD-domain/PDEase-like"/>
    <property type="match status" value="1"/>
</dbReference>
<dbReference type="EMBL" id="BARU01031328">
    <property type="protein sequence ID" value="GAH73468.1"/>
    <property type="molecule type" value="Genomic_DNA"/>
</dbReference>
<dbReference type="InterPro" id="IPR051094">
    <property type="entry name" value="Diverse_Catalytic_Enzymes"/>
</dbReference>
<gene>
    <name evidence="2" type="ORF">S03H2_49575</name>
</gene>
<feature type="non-terminal residue" evidence="2">
    <location>
        <position position="1"/>
    </location>
</feature>
<dbReference type="Gene3D" id="1.10.3210.10">
    <property type="entry name" value="Hypothetical protein af1432"/>
    <property type="match status" value="1"/>
</dbReference>
<protein>
    <recommendedName>
        <fullName evidence="1">HD domain-containing protein</fullName>
    </recommendedName>
</protein>
<dbReference type="AlphaFoldDB" id="X1JUL3"/>